<feature type="transmembrane region" description="Helical" evidence="2">
    <location>
        <begin position="134"/>
        <end position="157"/>
    </location>
</feature>
<feature type="transmembrane region" description="Helical" evidence="2">
    <location>
        <begin position="262"/>
        <end position="281"/>
    </location>
</feature>
<keyword evidence="4" id="KW-1185">Reference proteome</keyword>
<keyword evidence="1" id="KW-0175">Coiled coil</keyword>
<feature type="coiled-coil region" evidence="1">
    <location>
        <begin position="547"/>
        <end position="574"/>
    </location>
</feature>
<feature type="transmembrane region" description="Helical" evidence="2">
    <location>
        <begin position="169"/>
        <end position="188"/>
    </location>
</feature>
<dbReference type="eggNOG" id="COG0457">
    <property type="taxonomic scope" value="Bacteria"/>
</dbReference>
<feature type="transmembrane region" description="Helical" evidence="2">
    <location>
        <begin position="48"/>
        <end position="66"/>
    </location>
</feature>
<gene>
    <name evidence="3" type="ORF">PPSIR1_13585</name>
</gene>
<evidence type="ECO:0000256" key="1">
    <source>
        <dbReference type="SAM" id="Coils"/>
    </source>
</evidence>
<feature type="transmembrane region" description="Helical" evidence="2">
    <location>
        <begin position="105"/>
        <end position="122"/>
    </location>
</feature>
<organism evidence="3 4">
    <name type="scientific">Plesiocystis pacifica SIR-1</name>
    <dbReference type="NCBI Taxonomy" id="391625"/>
    <lineage>
        <taxon>Bacteria</taxon>
        <taxon>Pseudomonadati</taxon>
        <taxon>Myxococcota</taxon>
        <taxon>Polyangia</taxon>
        <taxon>Nannocystales</taxon>
        <taxon>Nannocystaceae</taxon>
        <taxon>Plesiocystis</taxon>
    </lineage>
</organism>
<evidence type="ECO:0008006" key="5">
    <source>
        <dbReference type="Google" id="ProtNLM"/>
    </source>
</evidence>
<evidence type="ECO:0000313" key="4">
    <source>
        <dbReference type="Proteomes" id="UP000005801"/>
    </source>
</evidence>
<feature type="transmembrane region" description="Helical" evidence="2">
    <location>
        <begin position="223"/>
        <end position="241"/>
    </location>
</feature>
<evidence type="ECO:0000256" key="2">
    <source>
        <dbReference type="SAM" id="Phobius"/>
    </source>
</evidence>
<dbReference type="OrthoDB" id="1522169at2"/>
<evidence type="ECO:0000313" key="3">
    <source>
        <dbReference type="EMBL" id="EDM75544.1"/>
    </source>
</evidence>
<accession>A6GF17</accession>
<dbReference type="AlphaFoldDB" id="A6GF17"/>
<reference evidence="3 4" key="1">
    <citation type="submission" date="2007-06" db="EMBL/GenBank/DDBJ databases">
        <authorList>
            <person name="Shimkets L."/>
            <person name="Ferriera S."/>
            <person name="Johnson J."/>
            <person name="Kravitz S."/>
            <person name="Beeson K."/>
            <person name="Sutton G."/>
            <person name="Rogers Y.-H."/>
            <person name="Friedman R."/>
            <person name="Frazier M."/>
            <person name="Venter J.C."/>
        </authorList>
    </citation>
    <scope>NUCLEOTIDE SEQUENCE [LARGE SCALE GENOMIC DNA]</scope>
    <source>
        <strain evidence="3 4">SIR-1</strain>
    </source>
</reference>
<dbReference type="Proteomes" id="UP000005801">
    <property type="component" value="Unassembled WGS sequence"/>
</dbReference>
<dbReference type="RefSeq" id="WP_006975307.1">
    <property type="nucleotide sequence ID" value="NZ_ABCS01000088.1"/>
</dbReference>
<protein>
    <recommendedName>
        <fullName evidence="5">Tetratricopeptide repeat protein</fullName>
    </recommendedName>
</protein>
<keyword evidence="2" id="KW-0812">Transmembrane</keyword>
<keyword evidence="2" id="KW-0472">Membrane</keyword>
<comment type="caution">
    <text evidence="3">The sequence shown here is derived from an EMBL/GenBank/DDBJ whole genome shotgun (WGS) entry which is preliminary data.</text>
</comment>
<sequence>MSAASKVLGGALEVASTPPLRRRVGLAIAVLALSFVPMAGTLGYFSSLLLAPALSLLAAAGGVDAVRRSFAPRPAGTDDADQPEGDQPDAPPTMWAISVAALRDLTWLLALSYGILFVGQLWTLNCDVLGGTHYFILGPAVSALLGTAAGVIATLALGRPGERRRVVQLLAAWLPFGLCVFVGLRRLYVDPVVYAFDPFFGWYSGPLYDESIPIDARYYQFRAYNLAVAAGAWLLLHGLLGSDWRLRLPRLQAEPGRGPARLRVGVGAVLLALAGSVGLQAPSWGFTATRESVAEVLGATVETEHFVIHYAPGTTTAREIEMVAADHEFAYARLAARLGGSPERKVVSYIFETGKLRQRVVGADRVEVSPPWRQEMYLSRRTWPHSVMPHELGHSFMGDFGDPILGLPITARQGFNGALVEGVPTALAPKHLDNLGLHEQAAVLDRLDKRPSLTTLWGAGFWGAAASRAYTASGSFVLWLAETRGWEKVGQLYDNAGDVEAIYGEDIASLEAQWLEFIRAVPLRDQDVEAQAQRFQRNSVFRRPCAHRAAELAAQAARARVRDQRDEALEIQQTLCRIEPDQPRHFLQLADMFAQWQDFDAAEATLAELAEREGLSATYRALIAEQRGDTELVSSAPGHLERAAEHYRFALTQGPLEGRRRQLQIELRATEEPALAPLAAAYFRPFVPPDKTRAAVMLQLWTAKSIAELPGHEALGHYLVGRQFMAVAAPEQAVEPLRLAVDDGRWGERALWTPELRRAARWSLTSALVQTKRWDEARAILDELAQPQLVEGEGHRAKIQQWRERVDFFEAYFAEG</sequence>
<dbReference type="STRING" id="391625.PPSIR1_13585"/>
<keyword evidence="2" id="KW-1133">Transmembrane helix</keyword>
<dbReference type="EMBL" id="ABCS01000088">
    <property type="protein sequence ID" value="EDM75544.1"/>
    <property type="molecule type" value="Genomic_DNA"/>
</dbReference>
<name>A6GF17_9BACT</name>
<proteinExistence type="predicted"/>